<organism evidence="4 5">
    <name type="scientific">Castilleja foliolosa</name>
    <dbReference type="NCBI Taxonomy" id="1961234"/>
    <lineage>
        <taxon>Eukaryota</taxon>
        <taxon>Viridiplantae</taxon>
        <taxon>Streptophyta</taxon>
        <taxon>Embryophyta</taxon>
        <taxon>Tracheophyta</taxon>
        <taxon>Spermatophyta</taxon>
        <taxon>Magnoliopsida</taxon>
        <taxon>eudicotyledons</taxon>
        <taxon>Gunneridae</taxon>
        <taxon>Pentapetalae</taxon>
        <taxon>asterids</taxon>
        <taxon>lamiids</taxon>
        <taxon>Lamiales</taxon>
        <taxon>Orobanchaceae</taxon>
        <taxon>Pedicularideae</taxon>
        <taxon>Castillejinae</taxon>
        <taxon>Castilleja</taxon>
    </lineage>
</organism>
<feature type="compositionally biased region" description="Basic and acidic residues" evidence="1">
    <location>
        <begin position="149"/>
        <end position="163"/>
    </location>
</feature>
<accession>A0ABD3D8A5</accession>
<evidence type="ECO:0000259" key="3">
    <source>
        <dbReference type="Pfam" id="PF14383"/>
    </source>
</evidence>
<evidence type="ECO:0000313" key="4">
    <source>
        <dbReference type="EMBL" id="KAL3637801.1"/>
    </source>
</evidence>
<feature type="compositionally biased region" description="Polar residues" evidence="1">
    <location>
        <begin position="349"/>
        <end position="376"/>
    </location>
</feature>
<gene>
    <name evidence="4" type="ORF">CASFOL_018249</name>
</gene>
<name>A0ABD3D8A5_9LAMI</name>
<dbReference type="InterPro" id="IPR025486">
    <property type="entry name" value="DUF4378"/>
</dbReference>
<dbReference type="PANTHER" id="PTHR21726:SF61">
    <property type="entry name" value="DNAA INITIATOR-ASSOCIATING PROTEIN"/>
    <property type="match status" value="1"/>
</dbReference>
<protein>
    <recommendedName>
        <fullName evidence="6">DUF4378 domain-containing protein</fullName>
    </recommendedName>
</protein>
<evidence type="ECO:0000313" key="5">
    <source>
        <dbReference type="Proteomes" id="UP001632038"/>
    </source>
</evidence>
<dbReference type="Proteomes" id="UP001632038">
    <property type="component" value="Unassembled WGS sequence"/>
</dbReference>
<feature type="region of interest" description="Disordered" evidence="1">
    <location>
        <begin position="149"/>
        <end position="220"/>
    </location>
</feature>
<feature type="domain" description="DUF3741" evidence="3">
    <location>
        <begin position="94"/>
        <end position="118"/>
    </location>
</feature>
<evidence type="ECO:0000259" key="2">
    <source>
        <dbReference type="Pfam" id="PF14309"/>
    </source>
</evidence>
<dbReference type="Pfam" id="PF14309">
    <property type="entry name" value="DUF4378"/>
    <property type="match status" value="1"/>
</dbReference>
<comment type="caution">
    <text evidence="4">The sequence shown here is derived from an EMBL/GenBank/DDBJ whole genome shotgun (WGS) entry which is preliminary data.</text>
</comment>
<reference evidence="5" key="1">
    <citation type="journal article" date="2024" name="IScience">
        <title>Strigolactones Initiate the Formation of Haustorium-like Structures in Castilleja.</title>
        <authorList>
            <person name="Buerger M."/>
            <person name="Peterson D."/>
            <person name="Chory J."/>
        </authorList>
    </citation>
    <scope>NUCLEOTIDE SEQUENCE [LARGE SCALE GENOMIC DNA]</scope>
</reference>
<feature type="region of interest" description="Disordered" evidence="1">
    <location>
        <begin position="343"/>
        <end position="376"/>
    </location>
</feature>
<feature type="domain" description="DUF4378" evidence="2">
    <location>
        <begin position="657"/>
        <end position="817"/>
    </location>
</feature>
<dbReference type="EMBL" id="JAVIJP010000023">
    <property type="protein sequence ID" value="KAL3637801.1"/>
    <property type="molecule type" value="Genomic_DNA"/>
</dbReference>
<dbReference type="AlphaFoldDB" id="A0ABD3D8A5"/>
<evidence type="ECO:0008006" key="6">
    <source>
        <dbReference type="Google" id="ProtNLM"/>
    </source>
</evidence>
<keyword evidence="5" id="KW-1185">Reference proteome</keyword>
<dbReference type="Pfam" id="PF14383">
    <property type="entry name" value="VARLMGL"/>
    <property type="match status" value="1"/>
</dbReference>
<dbReference type="InterPro" id="IPR032795">
    <property type="entry name" value="DUF3741-assoc"/>
</dbReference>
<evidence type="ECO:0000256" key="1">
    <source>
        <dbReference type="SAM" id="MobiDB-lite"/>
    </source>
</evidence>
<proteinExistence type="predicted"/>
<sequence length="827" mass="93088">MNSTLEKTSSSSLAIVEKKPQRPGGCVGIFFQLFDWNRRFAKKKLFSKKLLPSVRLKQSPKKFGGDEKQPKLRLIADENSGGFPMTKNNNDTKQRQEMRAPSLVARLMGLDSMPALQRDKSKKVFTSSNHLHPKPDKFVDNVNIYPRDEQNAEKGTTKHELRPQKLQKTSVSEREPMTKLGPEKLPPFKNVLSKARKNHHQKLPSPVKSPRNTSRKSSSKLIGAATRILEPGIRPKCALTYPNTFQRSSHSTSLGERANQLEDSDGFVHLSCRNCGYEADNLDSKPIFVSERNPLLFSPLVSCVGSSCQGSEKSKPGNNVFYQEELHENLPSHVKFTSHKSPFIRPVQRNPNNYSKAPPLSLSSNHKTQIQTQSTRPRLPVRLENGKFESEKRISNVLNDSVPLGRKRRSTNFLNCQERTVENGRVKNNVLPFKFNSRAKQKSDIQEVAERRTFRENDEKAKLEKPLPLDGDTLGLLLQQKLKELTCEGEDNNGGDVFRKTTSTILQELICALTLEKQFQLDSLPVAISDRRNNWRNSTSSKVDAMSSKLSIEQPLDNEGPSPGSVLEAYFSTESCNSSSLDGSLGCKMLNESTNCSYSGWRSPNSDLDLLDSAASINNRSKISNQMVINILSHVSEILRCDIITNSGLKGNKLDVVKEALLNAELVLHNSVISGAVVGKGCLIKHLLLHESDTLAGLLWMNFSNSLGIEDGKEKDQLKRFVFDSFIEYLDERFGNYLEGGSRVSRKLPFRMTTNTMIFEVVEVVRKWGELSRYGNIDELIEREMGFSLRDWTECETEAFETGLEISGNVLQILVDEIVMDLWKYGC</sequence>
<dbReference type="PANTHER" id="PTHR21726">
    <property type="entry name" value="PHOSPHATIDYLINOSITOL N-ACETYLGLUCOSAMINYLTRANSFERASE SUBUNIT P DOWN SYNDROME CRITICAL REGION PROTEIN 5 -RELATED"/>
    <property type="match status" value="1"/>
</dbReference>